<dbReference type="InterPro" id="IPR001471">
    <property type="entry name" value="AP2/ERF_dom"/>
</dbReference>
<evidence type="ECO:0000256" key="2">
    <source>
        <dbReference type="ARBA" id="ARBA00023125"/>
    </source>
</evidence>
<evidence type="ECO:0000259" key="4">
    <source>
        <dbReference type="PROSITE" id="PS51032"/>
    </source>
</evidence>
<feature type="domain" description="AP2/ERF" evidence="4">
    <location>
        <begin position="163"/>
        <end position="227"/>
    </location>
</feature>
<comment type="caution">
    <text evidence="5">The sequence shown here is derived from an EMBL/GenBank/DDBJ whole genome shotgun (WGS) entry which is preliminary data.</text>
</comment>
<dbReference type="PROSITE" id="PS51032">
    <property type="entry name" value="AP2_ERF"/>
    <property type="match status" value="1"/>
</dbReference>
<organism evidence="5 6">
    <name type="scientific">Marinilactibacillus psychrotolerans</name>
    <dbReference type="NCBI Taxonomy" id="191770"/>
    <lineage>
        <taxon>Bacteria</taxon>
        <taxon>Bacillati</taxon>
        <taxon>Bacillota</taxon>
        <taxon>Bacilli</taxon>
        <taxon>Lactobacillales</taxon>
        <taxon>Carnobacteriaceae</taxon>
        <taxon>Marinilactibacillus</taxon>
    </lineage>
</organism>
<proteinExistence type="predicted"/>
<dbReference type="GO" id="GO:0003677">
    <property type="term" value="F:DNA binding"/>
    <property type="evidence" value="ECO:0007669"/>
    <property type="project" value="UniProtKB-KW"/>
</dbReference>
<evidence type="ECO:0000313" key="6">
    <source>
        <dbReference type="Proteomes" id="UP000307201"/>
    </source>
</evidence>
<keyword evidence="3" id="KW-0804">Transcription</keyword>
<reference evidence="5 6" key="1">
    <citation type="submission" date="2019-05" db="EMBL/GenBank/DDBJ databases">
        <title>The metagenome of a microbial culture collection derived from dairy environment covers the genomic content of the human microbiome.</title>
        <authorList>
            <person name="Roder T."/>
            <person name="Wuthrich D."/>
            <person name="Sattari Z."/>
            <person name="Von Ah U."/>
            <person name="Bar C."/>
            <person name="Ronchi F."/>
            <person name="Macpherson A.J."/>
            <person name="Ganal-Vonarburg S.C."/>
            <person name="Bruggmann R."/>
            <person name="Vergeres G."/>
        </authorList>
    </citation>
    <scope>NUCLEOTIDE SEQUENCE [LARGE SCALE GENOMIC DNA]</scope>
    <source>
        <strain evidence="5 6">FAM 24235</strain>
    </source>
</reference>
<dbReference type="AlphaFoldDB" id="A0A5R9BVD4"/>
<dbReference type="RefSeq" id="WP_138473249.1">
    <property type="nucleotide sequence ID" value="NZ_VBTE01000100.1"/>
</dbReference>
<sequence length="227" mass="27032">MPIKLNGDYTREVINIKTKTCTKCGLEKPLNDQHFHKRKDNKSGFRNDCKVCRKKYLSEWTSENHKKKKDGMKRWYKEKQKECPEYFSWTGMKARCYNKNHTSYPNYGLRGIKICEEWLNDFGKFLEDMGKKPTENHSIERIDNDKNYSPDNCRWATHLEQSWNRGVYSNNKTGVIGVSWSKKDNKWWAEIKADGEKHFLGTYDDFEEATKARKEAEEKYHNVESAF</sequence>
<accession>A0A5R9BVD4</accession>
<evidence type="ECO:0000256" key="1">
    <source>
        <dbReference type="ARBA" id="ARBA00023015"/>
    </source>
</evidence>
<evidence type="ECO:0000256" key="3">
    <source>
        <dbReference type="ARBA" id="ARBA00023163"/>
    </source>
</evidence>
<protein>
    <submittedName>
        <fullName evidence="5">AP2 domain-containing protein</fullName>
    </submittedName>
</protein>
<dbReference type="InterPro" id="IPR036955">
    <property type="entry name" value="AP2/ERF_dom_sf"/>
</dbReference>
<dbReference type="GO" id="GO:0003700">
    <property type="term" value="F:DNA-binding transcription factor activity"/>
    <property type="evidence" value="ECO:0007669"/>
    <property type="project" value="InterPro"/>
</dbReference>
<keyword evidence="1" id="KW-0805">Transcription regulation</keyword>
<evidence type="ECO:0000313" key="5">
    <source>
        <dbReference type="EMBL" id="TLQ03951.1"/>
    </source>
</evidence>
<dbReference type="InterPro" id="IPR016177">
    <property type="entry name" value="DNA-bd_dom_sf"/>
</dbReference>
<dbReference type="SUPFAM" id="SSF54171">
    <property type="entry name" value="DNA-binding domain"/>
    <property type="match status" value="1"/>
</dbReference>
<name>A0A5R9BVD4_9LACT</name>
<dbReference type="Gene3D" id="3.30.730.10">
    <property type="entry name" value="AP2/ERF domain"/>
    <property type="match status" value="1"/>
</dbReference>
<gene>
    <name evidence="5" type="ORF">FEZ48_13880</name>
</gene>
<dbReference type="Proteomes" id="UP000307201">
    <property type="component" value="Unassembled WGS sequence"/>
</dbReference>
<keyword evidence="2" id="KW-0238">DNA-binding</keyword>
<dbReference type="OrthoDB" id="552713at2"/>
<dbReference type="EMBL" id="VBTE01000100">
    <property type="protein sequence ID" value="TLQ03951.1"/>
    <property type="molecule type" value="Genomic_DNA"/>
</dbReference>